<comment type="caution">
    <text evidence="1">The sequence shown here is derived from an EMBL/GenBank/DDBJ whole genome shotgun (WGS) entry which is preliminary data.</text>
</comment>
<organism evidence="1 2">
    <name type="scientific">Chryseobacterium soli</name>
    <dbReference type="NCBI Taxonomy" id="445961"/>
    <lineage>
        <taxon>Bacteria</taxon>
        <taxon>Pseudomonadati</taxon>
        <taxon>Bacteroidota</taxon>
        <taxon>Flavobacteriia</taxon>
        <taxon>Flavobacteriales</taxon>
        <taxon>Weeksellaceae</taxon>
        <taxon>Chryseobacterium group</taxon>
        <taxon>Chryseobacterium</taxon>
    </lineage>
</organism>
<name>A0A086ACN4_9FLAO</name>
<gene>
    <name evidence="1" type="ORF">IW15_03170</name>
</gene>
<proteinExistence type="predicted"/>
<dbReference type="RefSeq" id="WP_034709208.1">
    <property type="nucleotide sequence ID" value="NZ_JPRH01000001.1"/>
</dbReference>
<dbReference type="STRING" id="445961.IW15_03170"/>
<evidence type="ECO:0000313" key="1">
    <source>
        <dbReference type="EMBL" id="KFF14448.1"/>
    </source>
</evidence>
<dbReference type="AlphaFoldDB" id="A0A086ACN4"/>
<dbReference type="EMBL" id="JPRH01000001">
    <property type="protein sequence ID" value="KFF14448.1"/>
    <property type="molecule type" value="Genomic_DNA"/>
</dbReference>
<dbReference type="OrthoDB" id="1275177at2"/>
<sequence>MKTKTLEKLENFQLQNKKLDVILGGQGAPVKSFLAIDPVTTGGGEYEFLGPKGYECHAFTSDLDFGNGGMGYNGVTVVDKPVNN</sequence>
<accession>A0A086ACN4</accession>
<protein>
    <submittedName>
        <fullName evidence="1">Uncharacterized protein</fullName>
    </submittedName>
</protein>
<keyword evidence="2" id="KW-1185">Reference proteome</keyword>
<dbReference type="Proteomes" id="UP000028705">
    <property type="component" value="Unassembled WGS sequence"/>
</dbReference>
<reference evidence="1 2" key="1">
    <citation type="submission" date="2014-07" db="EMBL/GenBank/DDBJ databases">
        <title>Genome of Chryseobacterium soli DSM 19298.</title>
        <authorList>
            <person name="Stropko S.J."/>
            <person name="Pipes S.E."/>
            <person name="Newman J."/>
        </authorList>
    </citation>
    <scope>NUCLEOTIDE SEQUENCE [LARGE SCALE GENOMIC DNA]</scope>
    <source>
        <strain evidence="1 2">DSM 19298</strain>
    </source>
</reference>
<evidence type="ECO:0000313" key="2">
    <source>
        <dbReference type="Proteomes" id="UP000028705"/>
    </source>
</evidence>